<dbReference type="AlphaFoldDB" id="A0A6A3U4Z9"/>
<organism evidence="1 2">
    <name type="scientific">Phytophthora fragariae</name>
    <dbReference type="NCBI Taxonomy" id="53985"/>
    <lineage>
        <taxon>Eukaryota</taxon>
        <taxon>Sar</taxon>
        <taxon>Stramenopiles</taxon>
        <taxon>Oomycota</taxon>
        <taxon>Peronosporomycetes</taxon>
        <taxon>Peronosporales</taxon>
        <taxon>Peronosporaceae</taxon>
        <taxon>Phytophthora</taxon>
    </lineage>
</organism>
<gene>
    <name evidence="1" type="ORF">PF006_g8975</name>
</gene>
<comment type="caution">
    <text evidence="1">The sequence shown here is derived from an EMBL/GenBank/DDBJ whole genome shotgun (WGS) entry which is preliminary data.</text>
</comment>
<protein>
    <submittedName>
        <fullName evidence="1">Uncharacterized protein</fullName>
    </submittedName>
</protein>
<name>A0A6A3U4Z9_9STRA</name>
<sequence length="246" mass="27842">MRKPIANEGLVFMEEQRQQLGLLPVAVTRTKFANKGLDFTEERRQHLGLRDLLPSTLYDTRSDRILSSETEEVLQLELASYIKSAASQRANSSAIRTQDKRLSQPGARVVQEELENGQIAIVEDELRDQGDRIHRCVVISLVKYAVIALTKYGVFTTLTLHSTGYKYAVIALTMYDPHVALHGVELGGRRLVYQEMCDHMKITSSSYKSSQGKLRKFDSVRGLIAGLVLPAVRWYHGFLLYPVLYL</sequence>
<evidence type="ECO:0000313" key="1">
    <source>
        <dbReference type="EMBL" id="KAE9146251.1"/>
    </source>
</evidence>
<reference evidence="1 2" key="1">
    <citation type="submission" date="2018-08" db="EMBL/GenBank/DDBJ databases">
        <title>Genomic investigation of the strawberry pathogen Phytophthora fragariae indicates pathogenicity is determined by transcriptional variation in three key races.</title>
        <authorList>
            <person name="Adams T.M."/>
            <person name="Armitage A.D."/>
            <person name="Sobczyk M.K."/>
            <person name="Bates H.J."/>
            <person name="Dunwell J.M."/>
            <person name="Nellist C.F."/>
            <person name="Harrison R.J."/>
        </authorList>
    </citation>
    <scope>NUCLEOTIDE SEQUENCE [LARGE SCALE GENOMIC DNA]</scope>
    <source>
        <strain evidence="1 2">NOV-5</strain>
    </source>
</reference>
<evidence type="ECO:0000313" key="2">
    <source>
        <dbReference type="Proteomes" id="UP000440732"/>
    </source>
</evidence>
<accession>A0A6A3U4Z9</accession>
<dbReference type="EMBL" id="QXGA01000418">
    <property type="protein sequence ID" value="KAE9146251.1"/>
    <property type="molecule type" value="Genomic_DNA"/>
</dbReference>
<proteinExistence type="predicted"/>
<dbReference type="Proteomes" id="UP000440732">
    <property type="component" value="Unassembled WGS sequence"/>
</dbReference>